<comment type="caution">
    <text evidence="3">The sequence shown here is derived from an EMBL/GenBank/DDBJ whole genome shotgun (WGS) entry which is preliminary data.</text>
</comment>
<dbReference type="RefSeq" id="WP_281393944.1">
    <property type="nucleotide sequence ID" value="NZ_VZQQ01000003.1"/>
</dbReference>
<protein>
    <submittedName>
        <fullName evidence="3">Ldh family oxidoreductase</fullName>
    </submittedName>
</protein>
<dbReference type="Pfam" id="PF02615">
    <property type="entry name" value="Ldh_2"/>
    <property type="match status" value="1"/>
</dbReference>
<dbReference type="Proteomes" id="UP000736373">
    <property type="component" value="Unassembled WGS sequence"/>
</dbReference>
<comment type="similarity">
    <text evidence="1">Belongs to the LDH2/MDH2 oxidoreductase family.</text>
</comment>
<evidence type="ECO:0000256" key="2">
    <source>
        <dbReference type="ARBA" id="ARBA00023002"/>
    </source>
</evidence>
<dbReference type="InterPro" id="IPR003767">
    <property type="entry name" value="Malate/L-lactate_DH-like"/>
</dbReference>
<dbReference type="PANTHER" id="PTHR11091:SF0">
    <property type="entry name" value="MALATE DEHYDROGENASE"/>
    <property type="match status" value="1"/>
</dbReference>
<dbReference type="InterPro" id="IPR043144">
    <property type="entry name" value="Mal/L-sulf/L-lact_DH-like_ah"/>
</dbReference>
<dbReference type="EMBL" id="VZQQ01000003">
    <property type="protein sequence ID" value="MBC8745957.1"/>
    <property type="molecule type" value="Genomic_DNA"/>
</dbReference>
<evidence type="ECO:0000313" key="4">
    <source>
        <dbReference type="Proteomes" id="UP000736373"/>
    </source>
</evidence>
<dbReference type="PANTHER" id="PTHR11091">
    <property type="entry name" value="OXIDOREDUCTASE-RELATED"/>
    <property type="match status" value="1"/>
</dbReference>
<dbReference type="SUPFAM" id="SSF89733">
    <property type="entry name" value="L-sulfolactate dehydrogenase-like"/>
    <property type="match status" value="1"/>
</dbReference>
<dbReference type="InterPro" id="IPR043143">
    <property type="entry name" value="Mal/L-sulf/L-lact_DH-like_NADP"/>
</dbReference>
<name>A0ABR7PHZ3_9BURK</name>
<keyword evidence="2" id="KW-0560">Oxidoreductase</keyword>
<gene>
    <name evidence="3" type="ORF">F6X42_04730</name>
</gene>
<accession>A0ABR7PHZ3</accession>
<evidence type="ECO:0000256" key="1">
    <source>
        <dbReference type="ARBA" id="ARBA00006056"/>
    </source>
</evidence>
<organism evidence="3 4">
    <name type="scientific">Paraburkholderia podalyriae</name>
    <dbReference type="NCBI Taxonomy" id="1938811"/>
    <lineage>
        <taxon>Bacteria</taxon>
        <taxon>Pseudomonadati</taxon>
        <taxon>Pseudomonadota</taxon>
        <taxon>Betaproteobacteria</taxon>
        <taxon>Burkholderiales</taxon>
        <taxon>Burkholderiaceae</taxon>
        <taxon>Paraburkholderia</taxon>
    </lineage>
</organism>
<dbReference type="InterPro" id="IPR036111">
    <property type="entry name" value="Mal/L-sulfo/L-lacto_DH-like_sf"/>
</dbReference>
<proteinExistence type="inferred from homology"/>
<evidence type="ECO:0000313" key="3">
    <source>
        <dbReference type="EMBL" id="MBC8745957.1"/>
    </source>
</evidence>
<dbReference type="Gene3D" id="3.30.1370.60">
    <property type="entry name" value="Hypothetical oxidoreductase yiak, domain 2"/>
    <property type="match status" value="1"/>
</dbReference>
<sequence>MENPVKINTSDAHGVAVAFLVRRGMSEEHSRMVADHLIYAMLAGHAYAGLPRLIPMAERLRKTGTGGTIRTVKETDNSALIDGANVNGYVTSVIAMKKAMALAKASGVGIVGVNNSWFSGLLRYYVEPAANEGFIAIHAANSTARVAPHGGADSLLGTNPIAFAFPGERSPLVIDFATSQLMWGDVIYHGQLGKPLPSDCAVDPQGRRTTDPAAALAGAILGWGGARGYSVSLVVQALGILAGSDPIIGEAGKWGYLFITINPELLMPVDEFKQRIGVLRSSIESSRPIEGGGPVRVPGSATDARLAEGRARGWIEIEEEIYRRLTVE</sequence>
<reference evidence="3 4" key="1">
    <citation type="submission" date="2019-09" db="EMBL/GenBank/DDBJ databases">
        <title>Paraburkholderia podalyriae sp. nov., A South African Podalyria-associated rhizobium.</title>
        <authorList>
            <person name="Mavima L."/>
            <person name="Beukes C.W."/>
            <person name="Palmer M."/>
            <person name="De Meyer S.E."/>
            <person name="James E.K."/>
            <person name="Maluk M."/>
            <person name="Avontuur J.R."/>
            <person name="Chan W.Y."/>
            <person name="Venter S.N."/>
            <person name="Steenkamp E.T."/>
        </authorList>
    </citation>
    <scope>NUCLEOTIDE SEQUENCE [LARGE SCALE GENOMIC DNA]</scope>
    <source>
        <strain evidence="3 4">WC7.3b</strain>
    </source>
</reference>
<keyword evidence="4" id="KW-1185">Reference proteome</keyword>
<dbReference type="Gene3D" id="1.10.1530.10">
    <property type="match status" value="1"/>
</dbReference>